<dbReference type="SUPFAM" id="SSF53300">
    <property type="entry name" value="vWA-like"/>
    <property type="match status" value="1"/>
</dbReference>
<name>A0A517SI50_9PLAN</name>
<dbReference type="Proteomes" id="UP000315700">
    <property type="component" value="Chromosome"/>
</dbReference>
<feature type="region of interest" description="Disordered" evidence="1">
    <location>
        <begin position="584"/>
        <end position="605"/>
    </location>
</feature>
<proteinExistence type="predicted"/>
<reference evidence="4 5" key="1">
    <citation type="submission" date="2019-02" db="EMBL/GenBank/DDBJ databases">
        <title>Deep-cultivation of Planctomycetes and their phenomic and genomic characterization uncovers novel biology.</title>
        <authorList>
            <person name="Wiegand S."/>
            <person name="Jogler M."/>
            <person name="Boedeker C."/>
            <person name="Pinto D."/>
            <person name="Vollmers J."/>
            <person name="Rivas-Marin E."/>
            <person name="Kohn T."/>
            <person name="Peeters S.H."/>
            <person name="Heuer A."/>
            <person name="Rast P."/>
            <person name="Oberbeckmann S."/>
            <person name="Bunk B."/>
            <person name="Jeske O."/>
            <person name="Meyerdierks A."/>
            <person name="Storesund J.E."/>
            <person name="Kallscheuer N."/>
            <person name="Luecker S."/>
            <person name="Lage O.M."/>
            <person name="Pohl T."/>
            <person name="Merkel B.J."/>
            <person name="Hornburger P."/>
            <person name="Mueller R.-W."/>
            <person name="Bruemmer F."/>
            <person name="Labrenz M."/>
            <person name="Spormann A.M."/>
            <person name="Op den Camp H."/>
            <person name="Overmann J."/>
            <person name="Amann R."/>
            <person name="Jetten M.S.M."/>
            <person name="Mascher T."/>
            <person name="Medema M.H."/>
            <person name="Devos D.P."/>
            <person name="Kaster A.-K."/>
            <person name="Ovreas L."/>
            <person name="Rohde M."/>
            <person name="Galperin M.Y."/>
            <person name="Jogler C."/>
        </authorList>
    </citation>
    <scope>NUCLEOTIDE SEQUENCE [LARGE SCALE GENOMIC DNA]</scope>
    <source>
        <strain evidence="4 5">Pan44</strain>
    </source>
</reference>
<evidence type="ECO:0000313" key="5">
    <source>
        <dbReference type="Proteomes" id="UP000315700"/>
    </source>
</evidence>
<dbReference type="InParanoid" id="A0A517SI50"/>
<organism evidence="4 5">
    <name type="scientific">Caulifigura coniformis</name>
    <dbReference type="NCBI Taxonomy" id="2527983"/>
    <lineage>
        <taxon>Bacteria</taxon>
        <taxon>Pseudomonadati</taxon>
        <taxon>Planctomycetota</taxon>
        <taxon>Planctomycetia</taxon>
        <taxon>Planctomycetales</taxon>
        <taxon>Planctomycetaceae</taxon>
        <taxon>Caulifigura</taxon>
    </lineage>
</organism>
<dbReference type="InterPro" id="IPR002035">
    <property type="entry name" value="VWF_A"/>
</dbReference>
<dbReference type="SMART" id="SM00327">
    <property type="entry name" value="VWA"/>
    <property type="match status" value="1"/>
</dbReference>
<keyword evidence="2" id="KW-1133">Transmembrane helix</keyword>
<dbReference type="InterPro" id="IPR036465">
    <property type="entry name" value="vWFA_dom_sf"/>
</dbReference>
<dbReference type="KEGG" id="ccos:Pan44_38490"/>
<accession>A0A517SI50</accession>
<evidence type="ECO:0000313" key="4">
    <source>
        <dbReference type="EMBL" id="QDT55801.1"/>
    </source>
</evidence>
<keyword evidence="2" id="KW-0812">Transmembrane</keyword>
<evidence type="ECO:0000256" key="2">
    <source>
        <dbReference type="SAM" id="Phobius"/>
    </source>
</evidence>
<keyword evidence="5" id="KW-1185">Reference proteome</keyword>
<evidence type="ECO:0000256" key="1">
    <source>
        <dbReference type="SAM" id="MobiDB-lite"/>
    </source>
</evidence>
<dbReference type="Gene3D" id="3.40.50.410">
    <property type="entry name" value="von Willebrand factor, type A domain"/>
    <property type="match status" value="1"/>
</dbReference>
<feature type="region of interest" description="Disordered" evidence="1">
    <location>
        <begin position="1"/>
        <end position="32"/>
    </location>
</feature>
<keyword evidence="2" id="KW-0472">Membrane</keyword>
<feature type="domain" description="VWFA" evidence="3">
    <location>
        <begin position="1068"/>
        <end position="1292"/>
    </location>
</feature>
<dbReference type="CDD" id="cd00198">
    <property type="entry name" value="vWFA"/>
    <property type="match status" value="1"/>
</dbReference>
<gene>
    <name evidence="4" type="ORF">Pan44_38490</name>
</gene>
<dbReference type="PROSITE" id="PS50234">
    <property type="entry name" value="VWFA"/>
    <property type="match status" value="1"/>
</dbReference>
<dbReference type="EMBL" id="CP036271">
    <property type="protein sequence ID" value="QDT55801.1"/>
    <property type="molecule type" value="Genomic_DNA"/>
</dbReference>
<protein>
    <submittedName>
        <fullName evidence="4">von Willebrand factor type A domain protein</fullName>
    </submittedName>
</protein>
<sequence length="1604" mass="176632">MASGAGPSWRGSEPTPGRGNAQSWRRPGTPAASAAWPVRGRWIRAVGGLISTAIAIAAIATFIFLVFVPGCSETQFAVLAPAPYNNAALPPSPFSQQDREAFRADLNAASLPEQLSPSSSADAASSSKQGPLFIYVSAMAGRTGSGVVLYTMDSGPDDADGTIPIEHLWKYLAATPAERKKIVAIDIARGPVDERWGLFIRPTVGVPDGSGSLQLTEEAAAIPNLAVITSAAPGELSWSSPAFARSVFAQFLVRALKGDADGAAGEPRDYRVSLEEVHAFLLKHVNHWVLQNRDTRGQHPLLLFSKQADSLKKTVLFEVHGRPTPTGDDVARQVDGALLKRLEALWDARDQWAPRTPAQNTPLEWQKFHEHLRRAEQWRLAGQLEGMTPHLDEAESALRDLTAAASRNPAAGLPPFLAAGLSRRGTFAPSVTDPPLPEVQLEAALKSQAPQPVSGDARAAAVALRASAEQAAWQTYRAGLWTGGLLPAADRDRRIAEDLLFVGNAADLDRARLLRGSASERLDAHSEIVRELSTAHALHSRLLSELPALAAWAAERMPVESLASKSTESRRARLMNDYAQGIDESRFRPPSLSDQRRLPDSSDDASLQQTETDLLLLFEQTRQLGRLLDRELAANSDFASDQGWKSELQTLRQQLTDPDRGLDGLQARLLRHAKGLIGATVTDLPGGTSTGAGQPQYFHWLRLRNALQWNGLPADLRRSLFTDLEQSDRTLHVNSQKVPVGEPTPWNGDDWTGVDGCWRSLWALQTVSLGLADASMHEHWVDWKNAVVDPAKQINLLVNLGQSVRQEYRQRVERAQPSLANAASLKEAEGILLAAVRAERTFHGDDAVLLTGERDPLRSLQRFDLAATCLEQAGRYADDFWGTDGEKNREPWFALASGQCLQAAGRLSESLAVPALATARAEAAQRLENRRLGKLELALPSEKVDLTLTSQRPTSVTVERNDKVPPGVAAVWLISDPATGLDAVPPTRLGVEQSPATTDWTIRKQQAIPSGPCGDVAMRPRLYFRGRFWDHEEQLLRINPCPPDSLDFEYLPHAPTGQVVVFGADRRDTIFILDCSLSMADPMDPKNKQGETRFQAARKALSDALRVLRDSPTVGEQRDPYVVGLMAYGHRARTKGGDYLKTETNPDWKSAIPAAVSDDWRNDFELLTSPSRLVDDRYQQMIQQIGTLQPYGQTPLLGAISFASRTLLERQRGGVVVAITDGAYNDEKREGPRFKALQDLLQNHPELSLHVVAFGVEQKLELDLLTDLATKTQGQFYSAPTGGDLARTIGTVMKPRQYSLARSVEPREEQFADLGSPIVNRPPRSYEVRFPGLASSTVTLYGGEQLQFDLDFVSSQLRPRRPPLLLFRRAANSETFAPTEPTRFGYLRADYDGARKVATLELGMDRDDLLGAIDRPAEIRLDIVSRAARQNTSRSWKLSPDRSIPAWQVELKAWEADAQPEIQAIWKMTRTPPDQQVPFSKLIGGPQQLSLPGWPEKALVAVAERQPGKVLVRLQADRQAATGDVAGVRVELGRESMVEKVFLPMALPWRSRLFETERQITYEFDVGDGDLDDLRISFTSSDSLDRDARRLQTPLVIEKWDREL</sequence>
<evidence type="ECO:0000259" key="3">
    <source>
        <dbReference type="PROSITE" id="PS50234"/>
    </source>
</evidence>
<feature type="transmembrane region" description="Helical" evidence="2">
    <location>
        <begin position="46"/>
        <end position="68"/>
    </location>
</feature>